<proteinExistence type="predicted"/>
<dbReference type="InterPro" id="IPR000182">
    <property type="entry name" value="GNAT_dom"/>
</dbReference>
<sequence>MTELRPADDDDIQAIVALERAAFGDDAWSVELVDAELLHGSAAVVDADGEVLGWVAVRGDEPADLTRVAVHPDARRRGLGRALVDGAVDLARLEGADRMLLEVAATNGPAIQLYRSAGFVEISRRRGYYGAGVDALVMELAPLGGHATLDA</sequence>
<name>A0A5C8NF60_9ACTN</name>
<evidence type="ECO:0000256" key="1">
    <source>
        <dbReference type="ARBA" id="ARBA00022679"/>
    </source>
</evidence>
<dbReference type="PROSITE" id="PS51186">
    <property type="entry name" value="GNAT"/>
    <property type="match status" value="1"/>
</dbReference>
<evidence type="ECO:0000259" key="3">
    <source>
        <dbReference type="PROSITE" id="PS51186"/>
    </source>
</evidence>
<feature type="domain" description="N-acetyltransferase" evidence="3">
    <location>
        <begin position="2"/>
        <end position="143"/>
    </location>
</feature>
<dbReference type="CDD" id="cd04301">
    <property type="entry name" value="NAT_SF"/>
    <property type="match status" value="1"/>
</dbReference>
<comment type="caution">
    <text evidence="4">The sequence shown here is derived from an EMBL/GenBank/DDBJ whole genome shotgun (WGS) entry which is preliminary data.</text>
</comment>
<dbReference type="Pfam" id="PF00583">
    <property type="entry name" value="Acetyltransf_1"/>
    <property type="match status" value="1"/>
</dbReference>
<dbReference type="SUPFAM" id="SSF55729">
    <property type="entry name" value="Acyl-CoA N-acyltransferases (Nat)"/>
    <property type="match status" value="1"/>
</dbReference>
<keyword evidence="1 4" id="KW-0808">Transferase</keyword>
<dbReference type="GO" id="GO:0016747">
    <property type="term" value="F:acyltransferase activity, transferring groups other than amino-acyl groups"/>
    <property type="evidence" value="ECO:0007669"/>
    <property type="project" value="InterPro"/>
</dbReference>
<reference evidence="4 5" key="1">
    <citation type="submission" date="2019-06" db="EMBL/GenBank/DDBJ databases">
        <title>Aeromicrobium sp. nov., isolated from a maize field.</title>
        <authorList>
            <person name="Lin S.-Y."/>
            <person name="Tsai C.-F."/>
            <person name="Young C.-C."/>
        </authorList>
    </citation>
    <scope>NUCLEOTIDE SEQUENCE [LARGE SCALE GENOMIC DNA]</scope>
    <source>
        <strain evidence="4 5">CC-CFT486</strain>
    </source>
</reference>
<accession>A0A5C8NF60</accession>
<dbReference type="Proteomes" id="UP000321571">
    <property type="component" value="Unassembled WGS sequence"/>
</dbReference>
<organism evidence="4 5">
    <name type="scientific">Aeromicrobium terrae</name>
    <dbReference type="NCBI Taxonomy" id="2498846"/>
    <lineage>
        <taxon>Bacteria</taxon>
        <taxon>Bacillati</taxon>
        <taxon>Actinomycetota</taxon>
        <taxon>Actinomycetes</taxon>
        <taxon>Propionibacteriales</taxon>
        <taxon>Nocardioidaceae</taxon>
        <taxon>Aeromicrobium</taxon>
    </lineage>
</organism>
<dbReference type="InterPro" id="IPR016181">
    <property type="entry name" value="Acyl_CoA_acyltransferase"/>
</dbReference>
<dbReference type="PANTHER" id="PTHR43877">
    <property type="entry name" value="AMINOALKYLPHOSPHONATE N-ACETYLTRANSFERASE-RELATED-RELATED"/>
    <property type="match status" value="1"/>
</dbReference>
<evidence type="ECO:0000313" key="4">
    <source>
        <dbReference type="EMBL" id="TXL57220.1"/>
    </source>
</evidence>
<dbReference type="RefSeq" id="WP_147687489.1">
    <property type="nucleotide sequence ID" value="NZ_VDUX01000008.1"/>
</dbReference>
<dbReference type="InterPro" id="IPR050832">
    <property type="entry name" value="Bact_Acetyltransf"/>
</dbReference>
<protein>
    <submittedName>
        <fullName evidence="4">GNAT family N-acetyltransferase</fullName>
    </submittedName>
</protein>
<gene>
    <name evidence="4" type="ORF">FHP06_14320</name>
</gene>
<dbReference type="Gene3D" id="3.40.630.30">
    <property type="match status" value="1"/>
</dbReference>
<dbReference type="OrthoDB" id="529907at2"/>
<dbReference type="EMBL" id="VDUX01000008">
    <property type="protein sequence ID" value="TXL57220.1"/>
    <property type="molecule type" value="Genomic_DNA"/>
</dbReference>
<keyword evidence="5" id="KW-1185">Reference proteome</keyword>
<dbReference type="AlphaFoldDB" id="A0A5C8NF60"/>
<evidence type="ECO:0000313" key="5">
    <source>
        <dbReference type="Proteomes" id="UP000321571"/>
    </source>
</evidence>
<keyword evidence="2" id="KW-0012">Acyltransferase</keyword>
<evidence type="ECO:0000256" key="2">
    <source>
        <dbReference type="ARBA" id="ARBA00023315"/>
    </source>
</evidence>